<evidence type="ECO:0000313" key="2">
    <source>
        <dbReference type="Proteomes" id="UP000706926"/>
    </source>
</evidence>
<evidence type="ECO:0000313" key="1">
    <source>
        <dbReference type="EMBL" id="MBP1894837.1"/>
    </source>
</evidence>
<protein>
    <submittedName>
        <fullName evidence="1">Uncharacterized protein</fullName>
    </submittedName>
</protein>
<comment type="caution">
    <text evidence="1">The sequence shown here is derived from an EMBL/GenBank/DDBJ whole genome shotgun (WGS) entry which is preliminary data.</text>
</comment>
<proteinExistence type="predicted"/>
<name>A0ABS4FEZ6_9BACL</name>
<dbReference type="GeneID" id="95405872"/>
<dbReference type="RefSeq" id="WP_007130910.1">
    <property type="nucleotide sequence ID" value="NZ_CBCSDU010000002.1"/>
</dbReference>
<dbReference type="EMBL" id="JAGGKI010000010">
    <property type="protein sequence ID" value="MBP1894837.1"/>
    <property type="molecule type" value="Genomic_DNA"/>
</dbReference>
<reference evidence="1 2" key="1">
    <citation type="submission" date="2021-03" db="EMBL/GenBank/DDBJ databases">
        <title>Genomic Encyclopedia of Type Strains, Phase IV (KMG-IV): sequencing the most valuable type-strain genomes for metagenomic binning, comparative biology and taxonomic classification.</title>
        <authorList>
            <person name="Goeker M."/>
        </authorList>
    </citation>
    <scope>NUCLEOTIDE SEQUENCE [LARGE SCALE GENOMIC DNA]</scope>
    <source>
        <strain evidence="1 2">DSM 15596</strain>
    </source>
</reference>
<gene>
    <name evidence="1" type="ORF">J2Z18_003943</name>
</gene>
<keyword evidence="2" id="KW-1185">Reference proteome</keyword>
<accession>A0ABS4FEZ6</accession>
<sequence>MNDRGDYGKYAVPETIKELLKFEEELKDNGLSLDFHLGLIMEGRRFRYISTPPDVIPFASAGVDGIHYGFLTDFGTVSDLEQAYIVCVSPMDIGDEVWLVAPSIRDFLRVVYTDNIILYNHFRAADDLREHMQQRETEYDSEERLQAKRMLRERFAIEPIPDMPRYIAELSRKRAEEIALSTKSPLGVVRWSPDDSVEGVRLLPDETTDLESVRLFFLKAPRLPKLAFIRDAQTSQLLYDDPEIRKLVTNELIDMGLEEEAVQLNIPFEEVESYSEQMAPQYGESTLLNLTWIDEETFE</sequence>
<organism evidence="1 2">
    <name type="scientific">Paenibacillus lactis</name>
    <dbReference type="NCBI Taxonomy" id="228574"/>
    <lineage>
        <taxon>Bacteria</taxon>
        <taxon>Bacillati</taxon>
        <taxon>Bacillota</taxon>
        <taxon>Bacilli</taxon>
        <taxon>Bacillales</taxon>
        <taxon>Paenibacillaceae</taxon>
        <taxon>Paenibacillus</taxon>
    </lineage>
</organism>
<dbReference type="Proteomes" id="UP000706926">
    <property type="component" value="Unassembled WGS sequence"/>
</dbReference>